<gene>
    <name evidence="2" type="ORF">ENQ77_04900</name>
    <name evidence="3" type="ORF">ENU66_05825</name>
</gene>
<accession>A0A7C2K2F0</accession>
<sequence>MTEKIISYLSNFITSKEVLVFVVSMLPVVELRGAIPIAVFQYNFPLYKAFALSVVGNVLITVPLVFMIDFAEKHFRKFAFLSKLMDKVMSKAYKRKGYVEKYEFLGLFLFVAIPLPGTGAWTGAIIAYLLSMNKWFAFFSISLGVLVAGILVSFFTSLGFLKGLLVAVSTLFVINRVASYFLDKFYKRA</sequence>
<protein>
    <recommendedName>
        <fullName evidence="4">Ligand-binding protein SH3</fullName>
    </recommendedName>
</protein>
<evidence type="ECO:0000256" key="1">
    <source>
        <dbReference type="SAM" id="Phobius"/>
    </source>
</evidence>
<evidence type="ECO:0000313" key="2">
    <source>
        <dbReference type="EMBL" id="HEN27987.1"/>
    </source>
</evidence>
<dbReference type="EMBL" id="DTDJ01000036">
    <property type="protein sequence ID" value="HGL17824.1"/>
    <property type="molecule type" value="Genomic_DNA"/>
</dbReference>
<keyword evidence="1" id="KW-0812">Transmembrane</keyword>
<dbReference type="PANTHER" id="PTHR36007:SF2">
    <property type="entry name" value="TRANSPORT PROTEIN-RELATED"/>
    <property type="match status" value="1"/>
</dbReference>
<keyword evidence="1" id="KW-1133">Transmembrane helix</keyword>
<feature type="transmembrane region" description="Helical" evidence="1">
    <location>
        <begin position="104"/>
        <end position="129"/>
    </location>
</feature>
<organism evidence="2">
    <name type="scientific">candidate division WOR-3 bacterium</name>
    <dbReference type="NCBI Taxonomy" id="2052148"/>
    <lineage>
        <taxon>Bacteria</taxon>
        <taxon>Bacteria division WOR-3</taxon>
    </lineage>
</organism>
<proteinExistence type="predicted"/>
<evidence type="ECO:0008006" key="4">
    <source>
        <dbReference type="Google" id="ProtNLM"/>
    </source>
</evidence>
<dbReference type="PANTHER" id="PTHR36007">
    <property type="entry name" value="TRANSPORT PROTEIN-RELATED"/>
    <property type="match status" value="1"/>
</dbReference>
<feature type="transmembrane region" description="Helical" evidence="1">
    <location>
        <begin position="18"/>
        <end position="40"/>
    </location>
</feature>
<name>A0A7C2K2F0_UNCW3</name>
<dbReference type="EMBL" id="DSOL01000142">
    <property type="protein sequence ID" value="HEN27987.1"/>
    <property type="molecule type" value="Genomic_DNA"/>
</dbReference>
<feature type="transmembrane region" description="Helical" evidence="1">
    <location>
        <begin position="46"/>
        <end position="68"/>
    </location>
</feature>
<keyword evidence="1" id="KW-0472">Membrane</keyword>
<dbReference type="Pfam" id="PF06695">
    <property type="entry name" value="Sm_multidrug_ex"/>
    <property type="match status" value="1"/>
</dbReference>
<dbReference type="AlphaFoldDB" id="A0A7C2K2F0"/>
<evidence type="ECO:0000313" key="3">
    <source>
        <dbReference type="EMBL" id="HGL17824.1"/>
    </source>
</evidence>
<comment type="caution">
    <text evidence="2">The sequence shown here is derived from an EMBL/GenBank/DDBJ whole genome shotgun (WGS) entry which is preliminary data.</text>
</comment>
<reference evidence="2" key="1">
    <citation type="journal article" date="2020" name="mSystems">
        <title>Genome- and Community-Level Interaction Insights into Carbon Utilization and Element Cycling Functions of Hydrothermarchaeota in Hydrothermal Sediment.</title>
        <authorList>
            <person name="Zhou Z."/>
            <person name="Liu Y."/>
            <person name="Xu W."/>
            <person name="Pan J."/>
            <person name="Luo Z.H."/>
            <person name="Li M."/>
        </authorList>
    </citation>
    <scope>NUCLEOTIDE SEQUENCE [LARGE SCALE GENOMIC DNA]</scope>
    <source>
        <strain evidence="2">SpSt-34</strain>
        <strain evidence="3">SpSt-69</strain>
    </source>
</reference>
<feature type="transmembrane region" description="Helical" evidence="1">
    <location>
        <begin position="163"/>
        <end position="182"/>
    </location>
</feature>
<feature type="transmembrane region" description="Helical" evidence="1">
    <location>
        <begin position="135"/>
        <end position="156"/>
    </location>
</feature>
<dbReference type="InterPro" id="IPR009577">
    <property type="entry name" value="Sm_multidrug_ex"/>
</dbReference>